<evidence type="ECO:0000313" key="2">
    <source>
        <dbReference type="Proteomes" id="UP000722165"/>
    </source>
</evidence>
<dbReference type="RefSeq" id="WP_217734968.1">
    <property type="nucleotide sequence ID" value="NZ_JAHSPR010000004.1"/>
</dbReference>
<evidence type="ECO:0000313" key="1">
    <source>
        <dbReference type="EMBL" id="MBV4397050.1"/>
    </source>
</evidence>
<keyword evidence="2" id="KW-1185">Reference proteome</keyword>
<dbReference type="Proteomes" id="UP000722165">
    <property type="component" value="Unassembled WGS sequence"/>
</dbReference>
<name>A0ABS6NNB3_9BURK</name>
<proteinExistence type="predicted"/>
<accession>A0ABS6NNB3</accession>
<dbReference type="EMBL" id="JAHSPR010000004">
    <property type="protein sequence ID" value="MBV4397050.1"/>
    <property type="molecule type" value="Genomic_DNA"/>
</dbReference>
<organism evidence="1 2">
    <name type="scientific">Advenella alkanexedens</name>
    <dbReference type="NCBI Taxonomy" id="1481665"/>
    <lineage>
        <taxon>Bacteria</taxon>
        <taxon>Pseudomonadati</taxon>
        <taxon>Pseudomonadota</taxon>
        <taxon>Betaproteobacteria</taxon>
        <taxon>Burkholderiales</taxon>
        <taxon>Alcaligenaceae</taxon>
    </lineage>
</organism>
<protein>
    <submittedName>
        <fullName evidence="1">Uncharacterized protein</fullName>
    </submittedName>
</protein>
<reference evidence="1 2" key="1">
    <citation type="submission" date="2021-06" db="EMBL/GenBank/DDBJ databases">
        <authorList>
            <person name="Lu T."/>
            <person name="Wang Q."/>
            <person name="Han X."/>
        </authorList>
    </citation>
    <scope>NUCLEOTIDE SEQUENCE [LARGE SCALE GENOMIC DNA]</scope>
    <source>
        <strain evidence="1 2">LAM0050</strain>
    </source>
</reference>
<sequence length="55" mass="6393">MGRRSRHSHAGAWERVKLELQALRDTINDLDPDSMSPREALDALYKLRNLFGQKE</sequence>
<comment type="caution">
    <text evidence="1">The sequence shown here is derived from an EMBL/GenBank/DDBJ whole genome shotgun (WGS) entry which is preliminary data.</text>
</comment>
<gene>
    <name evidence="1" type="ORF">KU392_07265</name>
</gene>